<sequence>MEIGDIKPTMAAAICTIIAIARHPIQHKSAPQHCRNIRNSTYTLAHRGNHVPLTNLQSSPQIRIPFINGQIPNMPSFAATSNVVPHQSLRHGPTAARKQIKVRSTNVIESGRGESRVLDSQATDAAFGHQNGAVISMERPISVEDSVQNVIVIGKFKDRETLSAAVQLESGVPTVGFLPARDIEREADVRAVAAIYGPACLVLIVGSPGLLIWILKMVGWWAKGRGPLDDGSCQVKGGWAEGNGTETDLWWVS</sequence>
<keyword evidence="2" id="KW-0240">DNA-directed RNA polymerase</keyword>
<keyword evidence="1" id="KW-0812">Transmembrane</keyword>
<feature type="transmembrane region" description="Helical" evidence="1">
    <location>
        <begin position="195"/>
        <end position="215"/>
    </location>
</feature>
<protein>
    <submittedName>
        <fullName evidence="2">DNA-directed RNA polymerase subunit beta</fullName>
    </submittedName>
</protein>
<proteinExistence type="predicted"/>
<evidence type="ECO:0000313" key="3">
    <source>
        <dbReference type="Proteomes" id="UP000325081"/>
    </source>
</evidence>
<evidence type="ECO:0000313" key="2">
    <source>
        <dbReference type="EMBL" id="GER44418.1"/>
    </source>
</evidence>
<accession>A0A5A7QHK8</accession>
<keyword evidence="3" id="KW-1185">Reference proteome</keyword>
<keyword evidence="1" id="KW-0472">Membrane</keyword>
<keyword evidence="1" id="KW-1133">Transmembrane helix</keyword>
<dbReference type="AlphaFoldDB" id="A0A5A7QHK8"/>
<gene>
    <name evidence="2" type="ORF">STAS_21311</name>
</gene>
<reference evidence="3" key="1">
    <citation type="journal article" date="2019" name="Curr. Biol.">
        <title>Genome Sequence of Striga asiatica Provides Insight into the Evolution of Plant Parasitism.</title>
        <authorList>
            <person name="Yoshida S."/>
            <person name="Kim S."/>
            <person name="Wafula E.K."/>
            <person name="Tanskanen J."/>
            <person name="Kim Y.M."/>
            <person name="Honaas L."/>
            <person name="Yang Z."/>
            <person name="Spallek T."/>
            <person name="Conn C.E."/>
            <person name="Ichihashi Y."/>
            <person name="Cheong K."/>
            <person name="Cui S."/>
            <person name="Der J.P."/>
            <person name="Gundlach H."/>
            <person name="Jiao Y."/>
            <person name="Hori C."/>
            <person name="Ishida J.K."/>
            <person name="Kasahara H."/>
            <person name="Kiba T."/>
            <person name="Kim M.S."/>
            <person name="Koo N."/>
            <person name="Laohavisit A."/>
            <person name="Lee Y.H."/>
            <person name="Lumba S."/>
            <person name="McCourt P."/>
            <person name="Mortimer J.C."/>
            <person name="Mutuku J.M."/>
            <person name="Nomura T."/>
            <person name="Sasaki-Sekimoto Y."/>
            <person name="Seto Y."/>
            <person name="Wang Y."/>
            <person name="Wakatake T."/>
            <person name="Sakakibara H."/>
            <person name="Demura T."/>
            <person name="Yamaguchi S."/>
            <person name="Yoneyama K."/>
            <person name="Manabe R.I."/>
            <person name="Nelson D.C."/>
            <person name="Schulman A.H."/>
            <person name="Timko M.P."/>
            <person name="dePamphilis C.W."/>
            <person name="Choi D."/>
            <person name="Shirasu K."/>
        </authorList>
    </citation>
    <scope>NUCLEOTIDE SEQUENCE [LARGE SCALE GENOMIC DNA]</scope>
    <source>
        <strain evidence="3">cv. UVA1</strain>
    </source>
</reference>
<dbReference type="GO" id="GO:0000428">
    <property type="term" value="C:DNA-directed RNA polymerase complex"/>
    <property type="evidence" value="ECO:0007669"/>
    <property type="project" value="UniProtKB-KW"/>
</dbReference>
<organism evidence="2 3">
    <name type="scientific">Striga asiatica</name>
    <name type="common">Asiatic witchweed</name>
    <name type="synonym">Buchnera asiatica</name>
    <dbReference type="NCBI Taxonomy" id="4170"/>
    <lineage>
        <taxon>Eukaryota</taxon>
        <taxon>Viridiplantae</taxon>
        <taxon>Streptophyta</taxon>
        <taxon>Embryophyta</taxon>
        <taxon>Tracheophyta</taxon>
        <taxon>Spermatophyta</taxon>
        <taxon>Magnoliopsida</taxon>
        <taxon>eudicotyledons</taxon>
        <taxon>Gunneridae</taxon>
        <taxon>Pentapetalae</taxon>
        <taxon>asterids</taxon>
        <taxon>lamiids</taxon>
        <taxon>Lamiales</taxon>
        <taxon>Orobanchaceae</taxon>
        <taxon>Buchnereae</taxon>
        <taxon>Striga</taxon>
    </lineage>
</organism>
<name>A0A5A7QHK8_STRAF</name>
<dbReference type="Proteomes" id="UP000325081">
    <property type="component" value="Unassembled WGS sequence"/>
</dbReference>
<dbReference type="EMBL" id="BKCP01006959">
    <property type="protein sequence ID" value="GER44418.1"/>
    <property type="molecule type" value="Genomic_DNA"/>
</dbReference>
<keyword evidence="2" id="KW-0804">Transcription</keyword>
<evidence type="ECO:0000256" key="1">
    <source>
        <dbReference type="SAM" id="Phobius"/>
    </source>
</evidence>
<comment type="caution">
    <text evidence="2">The sequence shown here is derived from an EMBL/GenBank/DDBJ whole genome shotgun (WGS) entry which is preliminary data.</text>
</comment>